<keyword evidence="4" id="KW-0223">Dioxygenase</keyword>
<evidence type="ECO:0000256" key="2">
    <source>
        <dbReference type="ARBA" id="ARBA00007757"/>
    </source>
</evidence>
<dbReference type="InterPro" id="IPR046452">
    <property type="entry name" value="HgmA_N"/>
</dbReference>
<dbReference type="GO" id="GO:0006570">
    <property type="term" value="P:tyrosine metabolic process"/>
    <property type="evidence" value="ECO:0007669"/>
    <property type="project" value="InterPro"/>
</dbReference>
<keyword evidence="6" id="KW-0408">Iron</keyword>
<evidence type="ECO:0000256" key="4">
    <source>
        <dbReference type="ARBA" id="ARBA00022964"/>
    </source>
</evidence>
<feature type="domain" description="Homogentisate 1,2-dioxygenase N-terminal" evidence="7">
    <location>
        <begin position="100"/>
        <end position="245"/>
    </location>
</feature>
<accession>A0A381T0F1</accession>
<dbReference type="CDD" id="cd02208">
    <property type="entry name" value="cupin_RmlC-like"/>
    <property type="match status" value="1"/>
</dbReference>
<name>A0A381T0F1_9ZZZZ</name>
<dbReference type="InterPro" id="IPR005708">
    <property type="entry name" value="Homogentis_dOase"/>
</dbReference>
<dbReference type="InterPro" id="IPR011051">
    <property type="entry name" value="RmlC_Cupin_sf"/>
</dbReference>
<dbReference type="PANTHER" id="PTHR11056:SF0">
    <property type="entry name" value="HOMOGENTISATE 1,2-DIOXYGENASE"/>
    <property type="match status" value="1"/>
</dbReference>
<dbReference type="PANTHER" id="PTHR11056">
    <property type="entry name" value="HOMOGENTISATE 1,2-DIOXYGENASE"/>
    <property type="match status" value="1"/>
</dbReference>
<evidence type="ECO:0000256" key="5">
    <source>
        <dbReference type="ARBA" id="ARBA00023002"/>
    </source>
</evidence>
<dbReference type="SUPFAM" id="SSF51182">
    <property type="entry name" value="RmlC-like cupins"/>
    <property type="match status" value="1"/>
</dbReference>
<evidence type="ECO:0000256" key="3">
    <source>
        <dbReference type="ARBA" id="ARBA00022723"/>
    </source>
</evidence>
<dbReference type="GO" id="GO:0005737">
    <property type="term" value="C:cytoplasm"/>
    <property type="evidence" value="ECO:0007669"/>
    <property type="project" value="TreeGrafter"/>
</dbReference>
<reference evidence="8" key="1">
    <citation type="submission" date="2018-05" db="EMBL/GenBank/DDBJ databases">
        <authorList>
            <person name="Lanie J.A."/>
            <person name="Ng W.-L."/>
            <person name="Kazmierczak K.M."/>
            <person name="Andrzejewski T.M."/>
            <person name="Davidsen T.M."/>
            <person name="Wayne K.J."/>
            <person name="Tettelin H."/>
            <person name="Glass J.I."/>
            <person name="Rusch D."/>
            <person name="Podicherti R."/>
            <person name="Tsui H.-C.T."/>
            <person name="Winkler M.E."/>
        </authorList>
    </citation>
    <scope>NUCLEOTIDE SEQUENCE</scope>
</reference>
<evidence type="ECO:0000256" key="6">
    <source>
        <dbReference type="ARBA" id="ARBA00023004"/>
    </source>
</evidence>
<dbReference type="Pfam" id="PF20510">
    <property type="entry name" value="HgmA_N"/>
    <property type="match status" value="1"/>
</dbReference>
<evidence type="ECO:0000256" key="1">
    <source>
        <dbReference type="ARBA" id="ARBA00001962"/>
    </source>
</evidence>
<dbReference type="GO" id="GO:0046872">
    <property type="term" value="F:metal ion binding"/>
    <property type="evidence" value="ECO:0007669"/>
    <property type="project" value="UniProtKB-KW"/>
</dbReference>
<dbReference type="EMBL" id="UINC01003776">
    <property type="protein sequence ID" value="SVA09154.1"/>
    <property type="molecule type" value="Genomic_DNA"/>
</dbReference>
<comment type="similarity">
    <text evidence="2">Belongs to the homogentisate dioxygenase family.</text>
</comment>
<gene>
    <name evidence="8" type="ORF">METZ01_LOCUS62008</name>
</gene>
<keyword evidence="3" id="KW-0479">Metal-binding</keyword>
<dbReference type="GO" id="GO:0006559">
    <property type="term" value="P:L-phenylalanine catabolic process"/>
    <property type="evidence" value="ECO:0007669"/>
    <property type="project" value="InterPro"/>
</dbReference>
<protein>
    <recommendedName>
        <fullName evidence="7">Homogentisate 1,2-dioxygenase N-terminal domain-containing protein</fullName>
    </recommendedName>
</protein>
<organism evidence="8">
    <name type="scientific">marine metagenome</name>
    <dbReference type="NCBI Taxonomy" id="408172"/>
    <lineage>
        <taxon>unclassified sequences</taxon>
        <taxon>metagenomes</taxon>
        <taxon>ecological metagenomes</taxon>
    </lineage>
</organism>
<dbReference type="AlphaFoldDB" id="A0A381T0F1"/>
<proteinExistence type="inferred from homology"/>
<evidence type="ECO:0000259" key="7">
    <source>
        <dbReference type="Pfam" id="PF20510"/>
    </source>
</evidence>
<dbReference type="InterPro" id="IPR014710">
    <property type="entry name" value="RmlC-like_jellyroll"/>
</dbReference>
<dbReference type="GO" id="GO:0004411">
    <property type="term" value="F:homogentisate 1,2-dioxygenase activity"/>
    <property type="evidence" value="ECO:0007669"/>
    <property type="project" value="InterPro"/>
</dbReference>
<sequence>MPFYQKQGEVPNKRHIQFRDNNENLYYEELISRKGFSSLYSNAYHINPPTAVKKVGKYQKIKKDPLDSTHRHYHIKSFDLKSSGDAINARLSLFYNDDVELSIAKIDKSMNALYRNGHNDEIIFIQSGSGQFYSNFGNMDLIKGDYIIIPRGVIWKMEVDEKMNQFIIETNGPVETPTNYRNSHGQLLEHSPYSERDIRTPQLDKPINDSPCAIKTKLNGGCQDYEYVYHPFDIIGWDGCYYPWILNIKDFMPITGKIHQPPPVHQTFQAPGLVVCSFVPRIFDYHPEAIPAPYAHSNIDSDEVLFYSEGEFMSRNNIEEGSITFHPSGLPHGPHPGKIEESIGKDKTNELAVMVDTFKPLSISTLAKEADDDEYPMSWKI</sequence>
<comment type="cofactor">
    <cofactor evidence="1">
        <name>Fe cation</name>
        <dbReference type="ChEBI" id="CHEBI:24875"/>
    </cofactor>
</comment>
<evidence type="ECO:0000313" key="8">
    <source>
        <dbReference type="EMBL" id="SVA09154.1"/>
    </source>
</evidence>
<keyword evidence="5" id="KW-0560">Oxidoreductase</keyword>
<dbReference type="Gene3D" id="2.60.120.10">
    <property type="entry name" value="Jelly Rolls"/>
    <property type="match status" value="1"/>
</dbReference>